<name>A0ABN8Y577_RANTA</name>
<evidence type="ECO:0000313" key="3">
    <source>
        <dbReference type="Proteomes" id="UP001176941"/>
    </source>
</evidence>
<feature type="compositionally biased region" description="Basic residues" evidence="1">
    <location>
        <begin position="176"/>
        <end position="186"/>
    </location>
</feature>
<dbReference type="EMBL" id="OX459950">
    <property type="protein sequence ID" value="CAI9156643.1"/>
    <property type="molecule type" value="Genomic_DNA"/>
</dbReference>
<proteinExistence type="predicted"/>
<accession>A0ABN8Y577</accession>
<feature type="region of interest" description="Disordered" evidence="1">
    <location>
        <begin position="47"/>
        <end position="216"/>
    </location>
</feature>
<feature type="compositionally biased region" description="Basic and acidic residues" evidence="1">
    <location>
        <begin position="128"/>
        <end position="141"/>
    </location>
</feature>
<reference evidence="2" key="1">
    <citation type="submission" date="2023-04" db="EMBL/GenBank/DDBJ databases">
        <authorList>
            <consortium name="ELIXIR-Norway"/>
        </authorList>
    </citation>
    <scope>NUCLEOTIDE SEQUENCE [LARGE SCALE GENOMIC DNA]</scope>
</reference>
<evidence type="ECO:0000313" key="2">
    <source>
        <dbReference type="EMBL" id="CAI9156643.1"/>
    </source>
</evidence>
<feature type="region of interest" description="Disordered" evidence="1">
    <location>
        <begin position="259"/>
        <end position="309"/>
    </location>
</feature>
<organism evidence="2 3">
    <name type="scientific">Rangifer tarandus platyrhynchus</name>
    <name type="common">Svalbard reindeer</name>
    <dbReference type="NCBI Taxonomy" id="3082113"/>
    <lineage>
        <taxon>Eukaryota</taxon>
        <taxon>Metazoa</taxon>
        <taxon>Chordata</taxon>
        <taxon>Craniata</taxon>
        <taxon>Vertebrata</taxon>
        <taxon>Euteleostomi</taxon>
        <taxon>Mammalia</taxon>
        <taxon>Eutheria</taxon>
        <taxon>Laurasiatheria</taxon>
        <taxon>Artiodactyla</taxon>
        <taxon>Ruminantia</taxon>
        <taxon>Pecora</taxon>
        <taxon>Cervidae</taxon>
        <taxon>Odocoileinae</taxon>
        <taxon>Rangifer</taxon>
    </lineage>
</organism>
<gene>
    <name evidence="2" type="ORF">MRATA1EN1_LOCUS5605</name>
</gene>
<keyword evidence="3" id="KW-1185">Reference proteome</keyword>
<feature type="compositionally biased region" description="Basic and acidic residues" evidence="1">
    <location>
        <begin position="51"/>
        <end position="60"/>
    </location>
</feature>
<dbReference type="Proteomes" id="UP001176941">
    <property type="component" value="Chromosome 14"/>
</dbReference>
<protein>
    <submittedName>
        <fullName evidence="2">Uncharacterized protein</fullName>
    </submittedName>
</protein>
<sequence>MPPGAEATGWRCPELRAWGAGYGELGGGRGGDGQGCAWGAEAGWARAQPIVEDRERREEAPIGAGHGEASPGTEGHRDTGDLQRGASFSERPGLLPESARSPLNAQSRGRSCGEGRASDSGRPPGWKTDSRRAGQLRERGPFSKGGDSLSGRRMSWKYSGAARGPERRPPTSASHRPLRQSARPRAHPQASLGEHDLWPPVPPVQGQPRQRTEAPEELVASVCVVLRLASAPSLPVGRGRSLTPGAKRGRVLCTQSGLGTADVESKGAHLEPPPLHSGALSKKEDKADSSGGTGHKLPNVFGPGCDPLT</sequence>
<evidence type="ECO:0000256" key="1">
    <source>
        <dbReference type="SAM" id="MobiDB-lite"/>
    </source>
</evidence>